<proteinExistence type="inferred from homology"/>
<feature type="domain" description="Heat-inducible transcription repressor HrcA C-terminal" evidence="6">
    <location>
        <begin position="75"/>
        <end position="226"/>
    </location>
</feature>
<dbReference type="HAMAP" id="MF_00081">
    <property type="entry name" value="HrcA"/>
    <property type="match status" value="1"/>
</dbReference>
<dbReference type="SUPFAM" id="SSF46785">
    <property type="entry name" value="Winged helix' DNA-binding domain"/>
    <property type="match status" value="1"/>
</dbReference>
<dbReference type="Proteomes" id="UP000178176">
    <property type="component" value="Unassembled WGS sequence"/>
</dbReference>
<name>A0A1F4YGE4_9BACT</name>
<keyword evidence="2 5" id="KW-0805">Transcription regulation</keyword>
<dbReference type="Pfam" id="PF01628">
    <property type="entry name" value="HrcA"/>
    <property type="match status" value="1"/>
</dbReference>
<dbReference type="PANTHER" id="PTHR34824">
    <property type="entry name" value="HEAT-INDUCIBLE TRANSCRIPTION REPRESSOR HRCA"/>
    <property type="match status" value="1"/>
</dbReference>
<evidence type="ECO:0000256" key="2">
    <source>
        <dbReference type="ARBA" id="ARBA00023015"/>
    </source>
</evidence>
<keyword evidence="4 5" id="KW-0804">Transcription</keyword>
<gene>
    <name evidence="5" type="primary">hrcA</name>
    <name evidence="8" type="ORF">A2876_00685</name>
</gene>
<dbReference type="PANTHER" id="PTHR34824:SF1">
    <property type="entry name" value="HEAT-INDUCIBLE TRANSCRIPTION REPRESSOR HRCA"/>
    <property type="match status" value="1"/>
</dbReference>
<dbReference type="InterPro" id="IPR005104">
    <property type="entry name" value="WHTH_HrcA_DNA-bd"/>
</dbReference>
<keyword evidence="3 5" id="KW-0346">Stress response</keyword>
<dbReference type="InterPro" id="IPR036388">
    <property type="entry name" value="WH-like_DNA-bd_sf"/>
</dbReference>
<dbReference type="Pfam" id="PF03444">
    <property type="entry name" value="WHD_HrcA"/>
    <property type="match status" value="1"/>
</dbReference>
<dbReference type="Gene3D" id="1.10.10.10">
    <property type="entry name" value="Winged helix-like DNA-binding domain superfamily/Winged helix DNA-binding domain"/>
    <property type="match status" value="1"/>
</dbReference>
<dbReference type="AlphaFoldDB" id="A0A1F4YGE4"/>
<reference evidence="8 9" key="1">
    <citation type="journal article" date="2016" name="Nat. Commun.">
        <title>Thousands of microbial genomes shed light on interconnected biogeochemical processes in an aquifer system.</title>
        <authorList>
            <person name="Anantharaman K."/>
            <person name="Brown C.T."/>
            <person name="Hug L.A."/>
            <person name="Sharon I."/>
            <person name="Castelle C.J."/>
            <person name="Probst A.J."/>
            <person name="Thomas B.C."/>
            <person name="Singh A."/>
            <person name="Wilkins M.J."/>
            <person name="Karaoz U."/>
            <person name="Brodie E.L."/>
            <person name="Williams K.H."/>
            <person name="Hubbard S.S."/>
            <person name="Banfield J.F."/>
        </authorList>
    </citation>
    <scope>NUCLEOTIDE SEQUENCE [LARGE SCALE GENOMIC DNA]</scope>
</reference>
<evidence type="ECO:0000256" key="4">
    <source>
        <dbReference type="ARBA" id="ARBA00023163"/>
    </source>
</evidence>
<dbReference type="GO" id="GO:0045892">
    <property type="term" value="P:negative regulation of DNA-templated transcription"/>
    <property type="evidence" value="ECO:0007669"/>
    <property type="project" value="UniProtKB-UniRule"/>
</dbReference>
<protein>
    <recommendedName>
        <fullName evidence="5">Heat-inducible transcription repressor HrcA</fullName>
    </recommendedName>
</protein>
<evidence type="ECO:0000313" key="9">
    <source>
        <dbReference type="Proteomes" id="UP000178176"/>
    </source>
</evidence>
<organism evidence="8 9">
    <name type="scientific">Candidatus Amesbacteria bacterium RIFCSPHIGHO2_01_FULL_48_32b</name>
    <dbReference type="NCBI Taxonomy" id="1797253"/>
    <lineage>
        <taxon>Bacteria</taxon>
        <taxon>Candidatus Amesiibacteriota</taxon>
    </lineage>
</organism>
<evidence type="ECO:0000256" key="1">
    <source>
        <dbReference type="ARBA" id="ARBA00022491"/>
    </source>
</evidence>
<evidence type="ECO:0000313" key="8">
    <source>
        <dbReference type="EMBL" id="OGC93049.1"/>
    </source>
</evidence>
<dbReference type="Gene3D" id="3.30.450.40">
    <property type="match status" value="1"/>
</dbReference>
<accession>A0A1F4YGE4</accession>
<comment type="caution">
    <text evidence="8">The sequence shown here is derived from an EMBL/GenBank/DDBJ whole genome shotgun (WGS) entry which is preliminary data.</text>
</comment>
<dbReference type="InterPro" id="IPR029016">
    <property type="entry name" value="GAF-like_dom_sf"/>
</dbReference>
<dbReference type="SUPFAM" id="SSF55781">
    <property type="entry name" value="GAF domain-like"/>
    <property type="match status" value="1"/>
</dbReference>
<evidence type="ECO:0000256" key="5">
    <source>
        <dbReference type="HAMAP-Rule" id="MF_00081"/>
    </source>
</evidence>
<sequence>MNLTPRQNQILKSVVDEYITTADPVSSEQLEKKYNLGVSPATIRNEMVDLTQMGFLRQPHTSAGRIPTPLALRFYIDHLMQEKKLSLADEVSTKEQVWDARLDFDKLMRQTSQALAAKTKSLSIVATDDGDIYYSGVANILSMPEFFDIDVTRTVLTFLDEQQRLRQLFFQRTYGPDPVHIVFGAELGWPYFEPVGMAFTYFNTGSKNRGTIAVIGPCRLNFPYIIPTLRYFSNLVNELTASW</sequence>
<dbReference type="EMBL" id="MEXH01000002">
    <property type="protein sequence ID" value="OGC93049.1"/>
    <property type="molecule type" value="Genomic_DNA"/>
</dbReference>
<evidence type="ECO:0000256" key="3">
    <source>
        <dbReference type="ARBA" id="ARBA00023016"/>
    </source>
</evidence>
<evidence type="ECO:0000259" key="7">
    <source>
        <dbReference type="Pfam" id="PF03444"/>
    </source>
</evidence>
<evidence type="ECO:0000259" key="6">
    <source>
        <dbReference type="Pfam" id="PF01628"/>
    </source>
</evidence>
<comment type="function">
    <text evidence="5">Negative regulator of class I heat shock genes (grpE-dnaK-dnaJ and groELS operons). Prevents heat-shock induction of these operons.</text>
</comment>
<feature type="domain" description="Winged helix-turn-helix transcription repressor HrcA DNA-binding" evidence="7">
    <location>
        <begin position="2"/>
        <end position="71"/>
    </location>
</feature>
<dbReference type="GO" id="GO:0003677">
    <property type="term" value="F:DNA binding"/>
    <property type="evidence" value="ECO:0007669"/>
    <property type="project" value="InterPro"/>
</dbReference>
<dbReference type="InterPro" id="IPR021153">
    <property type="entry name" value="HrcA_C"/>
</dbReference>
<comment type="similarity">
    <text evidence="5">Belongs to the HrcA family.</text>
</comment>
<keyword evidence="1 5" id="KW-0678">Repressor</keyword>
<dbReference type="InterPro" id="IPR002571">
    <property type="entry name" value="HrcA"/>
</dbReference>
<dbReference type="InterPro" id="IPR036390">
    <property type="entry name" value="WH_DNA-bd_sf"/>
</dbReference>